<accession>A0A9Q8ZEK2</accession>
<dbReference type="Pfam" id="PF11951">
    <property type="entry name" value="Fungal_trans_2"/>
    <property type="match status" value="1"/>
</dbReference>
<sequence length="588" mass="65912">MVYTGSWLSFRNQSNALSYFGSPTNHTQCDEKRPTCGNCKKSSRICPGYPDDFDLVFRDENKAMAKKARKSSGTTRSGSTSTGSSSSHASPYLSQSSTFEVTSVDLAFPREEALVRTRPESQQPSDPTQSEQWLALSSHKPPSQSLDQSFDFETFIWNFENTVPTSIFLSPECEAVPFFFKNFITLPQQAESTRGYLEYLVPLYNRARPSSVLHLATDAVAMATCGQYPGRHRLLREAVSTYGKALKKLHEDLRDPKMSKSDETVLAILMFSLYETIMSTDDTITAWGNHVDGAVTLVKLRGTDQFNDPMSHAMFRAVRTMMITSCVQRSKPIDSFPSAAGWIGHGDISEENAANRLTLICIDLPNLRARANTLTSSPYDTTYRSEAKEILEFAQTVDGNLEEWYRTLPSEWKHRIIGVFSETLAPEDIALAEKWPGEQHVYHDVPLASIINDYRVCRIFCRRVMMACITWLSSGGEFIDESEAWDKSVLVIQTIVDEICACVPFHMSYELQPLAKEMGQEQNAAEAYGGYSLVWPLYVAANAETVPQDQRDWLLGRLSIIGTKFGLSSAQVLVLARRHVLTCGPMFP</sequence>
<feature type="compositionally biased region" description="Polar residues" evidence="2">
    <location>
        <begin position="120"/>
        <end position="132"/>
    </location>
</feature>
<dbReference type="PANTHER" id="PTHR38791:SF13">
    <property type="entry name" value="ZN(2)-C6 FUNGAL-TYPE DOMAIN-CONTAINING PROTEIN"/>
    <property type="match status" value="1"/>
</dbReference>
<dbReference type="CDD" id="cd00067">
    <property type="entry name" value="GAL4"/>
    <property type="match status" value="1"/>
</dbReference>
<feature type="compositionally biased region" description="Low complexity" evidence="2">
    <location>
        <begin position="71"/>
        <end position="87"/>
    </location>
</feature>
<evidence type="ECO:0000256" key="1">
    <source>
        <dbReference type="ARBA" id="ARBA00023242"/>
    </source>
</evidence>
<dbReference type="VEuPathDB" id="FungiDB:yc1106_07318"/>
<reference evidence="3" key="1">
    <citation type="submission" date="2021-12" db="EMBL/GenBank/DDBJ databases">
        <title>Curvularia clavata genome.</title>
        <authorList>
            <person name="Cao Y."/>
        </authorList>
    </citation>
    <scope>NUCLEOTIDE SEQUENCE</scope>
    <source>
        <strain evidence="3">Yc1106</strain>
    </source>
</reference>
<keyword evidence="1" id="KW-0539">Nucleus</keyword>
<dbReference type="GO" id="GO:0008270">
    <property type="term" value="F:zinc ion binding"/>
    <property type="evidence" value="ECO:0007669"/>
    <property type="project" value="InterPro"/>
</dbReference>
<dbReference type="InterPro" id="IPR053175">
    <property type="entry name" value="DHMBA_Reg_Transcription_Factor"/>
</dbReference>
<name>A0A9Q8ZEK2_CURCL</name>
<keyword evidence="4" id="KW-1185">Reference proteome</keyword>
<dbReference type="PANTHER" id="PTHR38791">
    <property type="entry name" value="ZN(II)2CYS6 TRANSCRIPTION FACTOR (EUROFUNG)-RELATED-RELATED"/>
    <property type="match status" value="1"/>
</dbReference>
<protein>
    <recommendedName>
        <fullName evidence="5">Zn(2)-C6 fungal-type domain-containing protein</fullName>
    </recommendedName>
</protein>
<evidence type="ECO:0000313" key="3">
    <source>
        <dbReference type="EMBL" id="USP80044.1"/>
    </source>
</evidence>
<dbReference type="Proteomes" id="UP001056012">
    <property type="component" value="Chromosome 5"/>
</dbReference>
<feature type="region of interest" description="Disordered" evidence="2">
    <location>
        <begin position="64"/>
        <end position="92"/>
    </location>
</feature>
<dbReference type="InterPro" id="IPR001138">
    <property type="entry name" value="Zn2Cys6_DnaBD"/>
</dbReference>
<dbReference type="GO" id="GO:0000981">
    <property type="term" value="F:DNA-binding transcription factor activity, RNA polymerase II-specific"/>
    <property type="evidence" value="ECO:0007669"/>
    <property type="project" value="InterPro"/>
</dbReference>
<proteinExistence type="predicted"/>
<dbReference type="OrthoDB" id="4491390at2759"/>
<gene>
    <name evidence="3" type="ORF">yc1106_07318</name>
</gene>
<dbReference type="EMBL" id="CP089278">
    <property type="protein sequence ID" value="USP80044.1"/>
    <property type="molecule type" value="Genomic_DNA"/>
</dbReference>
<dbReference type="AlphaFoldDB" id="A0A9Q8ZEK2"/>
<dbReference type="InterPro" id="IPR021858">
    <property type="entry name" value="Fun_TF"/>
</dbReference>
<evidence type="ECO:0008006" key="5">
    <source>
        <dbReference type="Google" id="ProtNLM"/>
    </source>
</evidence>
<evidence type="ECO:0000256" key="2">
    <source>
        <dbReference type="SAM" id="MobiDB-lite"/>
    </source>
</evidence>
<evidence type="ECO:0000313" key="4">
    <source>
        <dbReference type="Proteomes" id="UP001056012"/>
    </source>
</evidence>
<feature type="region of interest" description="Disordered" evidence="2">
    <location>
        <begin position="115"/>
        <end position="140"/>
    </location>
</feature>
<organism evidence="3 4">
    <name type="scientific">Curvularia clavata</name>
    <dbReference type="NCBI Taxonomy" id="95742"/>
    <lineage>
        <taxon>Eukaryota</taxon>
        <taxon>Fungi</taxon>
        <taxon>Dikarya</taxon>
        <taxon>Ascomycota</taxon>
        <taxon>Pezizomycotina</taxon>
        <taxon>Dothideomycetes</taxon>
        <taxon>Pleosporomycetidae</taxon>
        <taxon>Pleosporales</taxon>
        <taxon>Pleosporineae</taxon>
        <taxon>Pleosporaceae</taxon>
        <taxon>Curvularia</taxon>
    </lineage>
</organism>